<evidence type="ECO:0000313" key="2">
    <source>
        <dbReference type="EMBL" id="KAK6499382.1"/>
    </source>
</evidence>
<evidence type="ECO:0000313" key="3">
    <source>
        <dbReference type="Proteomes" id="UP001307849"/>
    </source>
</evidence>
<gene>
    <name evidence="2" type="ORF">TWF506_004009</name>
</gene>
<feature type="region of interest" description="Disordered" evidence="1">
    <location>
        <begin position="1"/>
        <end position="21"/>
    </location>
</feature>
<evidence type="ECO:0000256" key="1">
    <source>
        <dbReference type="SAM" id="MobiDB-lite"/>
    </source>
</evidence>
<name>A0AAN8N1B2_9PEZI</name>
<accession>A0AAN8N1B2</accession>
<dbReference type="AlphaFoldDB" id="A0AAN8N1B2"/>
<protein>
    <submittedName>
        <fullName evidence="2">Uncharacterized protein</fullName>
    </submittedName>
</protein>
<keyword evidence="3" id="KW-1185">Reference proteome</keyword>
<reference evidence="2 3" key="1">
    <citation type="submission" date="2019-10" db="EMBL/GenBank/DDBJ databases">
        <authorList>
            <person name="Palmer J.M."/>
        </authorList>
    </citation>
    <scope>NUCLEOTIDE SEQUENCE [LARGE SCALE GENOMIC DNA]</scope>
    <source>
        <strain evidence="2 3">TWF506</strain>
    </source>
</reference>
<comment type="caution">
    <text evidence="2">The sequence shown here is derived from an EMBL/GenBank/DDBJ whole genome shotgun (WGS) entry which is preliminary data.</text>
</comment>
<organism evidence="2 3">
    <name type="scientific">Arthrobotrys conoides</name>
    <dbReference type="NCBI Taxonomy" id="74498"/>
    <lineage>
        <taxon>Eukaryota</taxon>
        <taxon>Fungi</taxon>
        <taxon>Dikarya</taxon>
        <taxon>Ascomycota</taxon>
        <taxon>Pezizomycotina</taxon>
        <taxon>Orbiliomycetes</taxon>
        <taxon>Orbiliales</taxon>
        <taxon>Orbiliaceae</taxon>
        <taxon>Arthrobotrys</taxon>
    </lineage>
</organism>
<dbReference type="Proteomes" id="UP001307849">
    <property type="component" value="Unassembled WGS sequence"/>
</dbReference>
<proteinExistence type="predicted"/>
<dbReference type="EMBL" id="JAVHJM010000013">
    <property type="protein sequence ID" value="KAK6499382.1"/>
    <property type="molecule type" value="Genomic_DNA"/>
</dbReference>
<sequence>MTNTAEQGKMPAPVAATSSKGPRQGMVGITIPAISNKVFWYDGVRTVKDLCGAVLRQNPILDGKRLTILIDGRRAGFYDRIPEGAVVSAYYRFGVGRYPPNKNQSTAQRPAVKKAAEEVHLGDLLSFDEVPEKDLLSFDEVPEMDLLSFDEIPRLQTANDASETPTMEPKVPRCHILDLCDDEMGLLSHWEALPLINRRSTPKSTPRANQVTPVHGLQLLLIRIFYLC</sequence>